<reference evidence="3" key="3">
    <citation type="submission" date="2023-05" db="EMBL/GenBank/DDBJ databases">
        <authorList>
            <person name="Smith C.H."/>
        </authorList>
    </citation>
    <scope>NUCLEOTIDE SEQUENCE</scope>
    <source>
        <strain evidence="3">CHS0354</strain>
        <tissue evidence="3">Mantle</tissue>
    </source>
</reference>
<gene>
    <name evidence="3" type="ORF">CHS0354_024866</name>
</gene>
<accession>A0AAE0VZV0</accession>
<evidence type="ECO:0000313" key="4">
    <source>
        <dbReference type="Proteomes" id="UP001195483"/>
    </source>
</evidence>
<dbReference type="EMBL" id="JAEAOA010001470">
    <property type="protein sequence ID" value="KAK3596281.1"/>
    <property type="molecule type" value="Genomic_DNA"/>
</dbReference>
<comment type="caution">
    <text evidence="3">The sequence shown here is derived from an EMBL/GenBank/DDBJ whole genome shotgun (WGS) entry which is preliminary data.</text>
</comment>
<dbReference type="AlphaFoldDB" id="A0AAE0VZV0"/>
<sequence>MTWILLSIALLTYLQDVNMQIAQSKDTLFKNDVGGMETDFITPDGFLVDLGKAKDVELRNFQLNQWDQGESSGPIQGFHPGHSNLGLTTGKTEEDRWWLSQNDVRREQIKDYEKSRNNRKSINMSKQKESQKVSISRKIVKSNKQTKFQNNINRKDDKRNTALKATAVGLLGLMLLG</sequence>
<organism evidence="3 4">
    <name type="scientific">Potamilus streckersoni</name>
    <dbReference type="NCBI Taxonomy" id="2493646"/>
    <lineage>
        <taxon>Eukaryota</taxon>
        <taxon>Metazoa</taxon>
        <taxon>Spiralia</taxon>
        <taxon>Lophotrochozoa</taxon>
        <taxon>Mollusca</taxon>
        <taxon>Bivalvia</taxon>
        <taxon>Autobranchia</taxon>
        <taxon>Heteroconchia</taxon>
        <taxon>Palaeoheterodonta</taxon>
        <taxon>Unionida</taxon>
        <taxon>Unionoidea</taxon>
        <taxon>Unionidae</taxon>
        <taxon>Ambleminae</taxon>
        <taxon>Lampsilini</taxon>
        <taxon>Potamilus</taxon>
    </lineage>
</organism>
<feature type="region of interest" description="Disordered" evidence="1">
    <location>
        <begin position="114"/>
        <end position="136"/>
    </location>
</feature>
<keyword evidence="2" id="KW-0732">Signal</keyword>
<keyword evidence="4" id="KW-1185">Reference proteome</keyword>
<evidence type="ECO:0000256" key="1">
    <source>
        <dbReference type="SAM" id="MobiDB-lite"/>
    </source>
</evidence>
<reference evidence="3" key="2">
    <citation type="journal article" date="2021" name="Genome Biol. Evol.">
        <title>Developing a high-quality reference genome for a parasitic bivalve with doubly uniparental inheritance (Bivalvia: Unionida).</title>
        <authorList>
            <person name="Smith C.H."/>
        </authorList>
    </citation>
    <scope>NUCLEOTIDE SEQUENCE</scope>
    <source>
        <strain evidence="3">CHS0354</strain>
        <tissue evidence="3">Mantle</tissue>
    </source>
</reference>
<evidence type="ECO:0000256" key="2">
    <source>
        <dbReference type="SAM" id="SignalP"/>
    </source>
</evidence>
<dbReference type="Proteomes" id="UP001195483">
    <property type="component" value="Unassembled WGS sequence"/>
</dbReference>
<proteinExistence type="predicted"/>
<protein>
    <submittedName>
        <fullName evidence="3">Uncharacterized protein</fullName>
    </submittedName>
</protein>
<name>A0AAE0VZV0_9BIVA</name>
<feature type="signal peptide" evidence="2">
    <location>
        <begin position="1"/>
        <end position="19"/>
    </location>
</feature>
<reference evidence="3" key="1">
    <citation type="journal article" date="2021" name="Genome Biol. Evol.">
        <title>A High-Quality Reference Genome for a Parasitic Bivalve with Doubly Uniparental Inheritance (Bivalvia: Unionida).</title>
        <authorList>
            <person name="Smith C.H."/>
        </authorList>
    </citation>
    <scope>NUCLEOTIDE SEQUENCE</scope>
    <source>
        <strain evidence="3">CHS0354</strain>
    </source>
</reference>
<feature type="chain" id="PRO_5042095301" evidence="2">
    <location>
        <begin position="20"/>
        <end position="177"/>
    </location>
</feature>
<evidence type="ECO:0000313" key="3">
    <source>
        <dbReference type="EMBL" id="KAK3596281.1"/>
    </source>
</evidence>